<organism evidence="1 2">
    <name type="scientific">Albula glossodonta</name>
    <name type="common">roundjaw bonefish</name>
    <dbReference type="NCBI Taxonomy" id="121402"/>
    <lineage>
        <taxon>Eukaryota</taxon>
        <taxon>Metazoa</taxon>
        <taxon>Chordata</taxon>
        <taxon>Craniata</taxon>
        <taxon>Vertebrata</taxon>
        <taxon>Euteleostomi</taxon>
        <taxon>Actinopterygii</taxon>
        <taxon>Neopterygii</taxon>
        <taxon>Teleostei</taxon>
        <taxon>Albuliformes</taxon>
        <taxon>Albulidae</taxon>
        <taxon>Albula</taxon>
    </lineage>
</organism>
<dbReference type="EMBL" id="JAFBMS010000032">
    <property type="protein sequence ID" value="KAG9341861.1"/>
    <property type="molecule type" value="Genomic_DNA"/>
</dbReference>
<reference evidence="1" key="1">
    <citation type="thesis" date="2021" institute="BYU ScholarsArchive" country="Provo, UT, USA">
        <title>Applications of and Algorithms for Genome Assembly and Genomic Analyses with an Emphasis on Marine Teleosts.</title>
        <authorList>
            <person name="Pickett B.D."/>
        </authorList>
    </citation>
    <scope>NUCLEOTIDE SEQUENCE</scope>
    <source>
        <strain evidence="1">HI-2016</strain>
    </source>
</reference>
<evidence type="ECO:0000313" key="1">
    <source>
        <dbReference type="EMBL" id="KAG9341861.1"/>
    </source>
</evidence>
<comment type="caution">
    <text evidence="1">The sequence shown here is derived from an EMBL/GenBank/DDBJ whole genome shotgun (WGS) entry which is preliminary data.</text>
</comment>
<dbReference type="AlphaFoldDB" id="A0A8T2NRY3"/>
<accession>A0A8T2NRY3</accession>
<proteinExistence type="predicted"/>
<protein>
    <submittedName>
        <fullName evidence="1">Uncharacterized protein</fullName>
    </submittedName>
</protein>
<keyword evidence="2" id="KW-1185">Reference proteome</keyword>
<sequence length="261" mass="28604">MISFWVLELPVALENFLSALNRWLYEAAWRWNKQSGSRSPEAVFPLTGCEKDSPTFGWILPTHDWYSSTLDKVKRRAKVVPWAALAIHRLRATGCLQPDQWNVPVAVEAQQDVCAHSPLVGLVDDHHAVPLQQGRQVHSALPLDLSAHHTTMQVLHRQTELCTPVRHLESANSVINEKRYPGCGTGGTGLGTRGTLDTLGTLGMGMGTGTRMPTADGLRPRWDALPMGSAGRGFLGGLGFSQSCQKTQKDTCSLLPHTDHT</sequence>
<evidence type="ECO:0000313" key="2">
    <source>
        <dbReference type="Proteomes" id="UP000824540"/>
    </source>
</evidence>
<gene>
    <name evidence="1" type="ORF">JZ751_018585</name>
</gene>
<name>A0A8T2NRY3_9TELE</name>
<dbReference type="Proteomes" id="UP000824540">
    <property type="component" value="Unassembled WGS sequence"/>
</dbReference>